<organism evidence="1 2">
    <name type="scientific">Coregonus suidteri</name>
    <dbReference type="NCBI Taxonomy" id="861788"/>
    <lineage>
        <taxon>Eukaryota</taxon>
        <taxon>Metazoa</taxon>
        <taxon>Chordata</taxon>
        <taxon>Craniata</taxon>
        <taxon>Vertebrata</taxon>
        <taxon>Euteleostomi</taxon>
        <taxon>Actinopterygii</taxon>
        <taxon>Neopterygii</taxon>
        <taxon>Teleostei</taxon>
        <taxon>Protacanthopterygii</taxon>
        <taxon>Salmoniformes</taxon>
        <taxon>Salmonidae</taxon>
        <taxon>Coregoninae</taxon>
        <taxon>Coregonus</taxon>
    </lineage>
</organism>
<comment type="caution">
    <text evidence="1">The sequence shown here is derived from an EMBL/GenBank/DDBJ whole genome shotgun (WGS) entry which is preliminary data.</text>
</comment>
<sequence>MCLTSTVIWNFTGSLLRSRKYSGKRLLVTSIGRSLRRGHILQYNFDVTKGNIYVRCMEGGQNQHVLRRPGQEREG</sequence>
<dbReference type="EMBL" id="JAGTTL010000016">
    <property type="protein sequence ID" value="KAK6311223.1"/>
    <property type="molecule type" value="Genomic_DNA"/>
</dbReference>
<protein>
    <submittedName>
        <fullName evidence="1">Uncharacterized protein</fullName>
    </submittedName>
</protein>
<name>A0AAN8QUE7_9TELE</name>
<reference evidence="1 2" key="1">
    <citation type="submission" date="2021-04" db="EMBL/GenBank/DDBJ databases">
        <authorList>
            <person name="De Guttry C."/>
            <person name="Zahm M."/>
            <person name="Klopp C."/>
            <person name="Cabau C."/>
            <person name="Louis A."/>
            <person name="Berthelot C."/>
            <person name="Parey E."/>
            <person name="Roest Crollius H."/>
            <person name="Montfort J."/>
            <person name="Robinson-Rechavi M."/>
            <person name="Bucao C."/>
            <person name="Bouchez O."/>
            <person name="Gislard M."/>
            <person name="Lluch J."/>
            <person name="Milhes M."/>
            <person name="Lampietro C."/>
            <person name="Lopez Roques C."/>
            <person name="Donnadieu C."/>
            <person name="Braasch I."/>
            <person name="Desvignes T."/>
            <person name="Postlethwait J."/>
            <person name="Bobe J."/>
            <person name="Wedekind C."/>
            <person name="Guiguen Y."/>
        </authorList>
    </citation>
    <scope>NUCLEOTIDE SEQUENCE [LARGE SCALE GENOMIC DNA]</scope>
    <source>
        <strain evidence="1">Cs_M1</strain>
        <tissue evidence="1">Blood</tissue>
    </source>
</reference>
<evidence type="ECO:0000313" key="2">
    <source>
        <dbReference type="Proteomes" id="UP001356427"/>
    </source>
</evidence>
<accession>A0AAN8QUE7</accession>
<keyword evidence="2" id="KW-1185">Reference proteome</keyword>
<dbReference type="AlphaFoldDB" id="A0AAN8QUE7"/>
<proteinExistence type="predicted"/>
<gene>
    <name evidence="1" type="ORF">J4Q44_G00192780</name>
</gene>
<dbReference type="Proteomes" id="UP001356427">
    <property type="component" value="Unassembled WGS sequence"/>
</dbReference>
<evidence type="ECO:0000313" key="1">
    <source>
        <dbReference type="EMBL" id="KAK6311223.1"/>
    </source>
</evidence>